<evidence type="ECO:0000313" key="2">
    <source>
        <dbReference type="EMBL" id="PON38715.1"/>
    </source>
</evidence>
<dbReference type="EMBL" id="JXTB01000487">
    <property type="protein sequence ID" value="PON38715.1"/>
    <property type="molecule type" value="Genomic_DNA"/>
</dbReference>
<accession>A0A2P5AQ81</accession>
<feature type="compositionally biased region" description="Polar residues" evidence="1">
    <location>
        <begin position="30"/>
        <end position="39"/>
    </location>
</feature>
<protein>
    <submittedName>
        <fullName evidence="2">Uncharacterized protein</fullName>
    </submittedName>
</protein>
<dbReference type="AlphaFoldDB" id="A0A2P5AQ81"/>
<evidence type="ECO:0000313" key="3">
    <source>
        <dbReference type="Proteomes" id="UP000237105"/>
    </source>
</evidence>
<evidence type="ECO:0000256" key="1">
    <source>
        <dbReference type="SAM" id="MobiDB-lite"/>
    </source>
</evidence>
<proteinExistence type="predicted"/>
<comment type="caution">
    <text evidence="2">The sequence shown here is derived from an EMBL/GenBank/DDBJ whole genome shotgun (WGS) entry which is preliminary data.</text>
</comment>
<reference evidence="3" key="1">
    <citation type="submission" date="2016-06" db="EMBL/GenBank/DDBJ databases">
        <title>Parallel loss of symbiosis genes in relatives of nitrogen-fixing non-legume Parasponia.</title>
        <authorList>
            <person name="Van Velzen R."/>
            <person name="Holmer R."/>
            <person name="Bu F."/>
            <person name="Rutten L."/>
            <person name="Van Zeijl A."/>
            <person name="Liu W."/>
            <person name="Santuari L."/>
            <person name="Cao Q."/>
            <person name="Sharma T."/>
            <person name="Shen D."/>
            <person name="Roswanjaya Y."/>
            <person name="Wardhani T."/>
            <person name="Kalhor M.S."/>
            <person name="Jansen J."/>
            <person name="Van den Hoogen J."/>
            <person name="Gungor B."/>
            <person name="Hartog M."/>
            <person name="Hontelez J."/>
            <person name="Verver J."/>
            <person name="Yang W.-C."/>
            <person name="Schijlen E."/>
            <person name="Repin R."/>
            <person name="Schilthuizen M."/>
            <person name="Schranz E."/>
            <person name="Heidstra R."/>
            <person name="Miyata K."/>
            <person name="Fedorova E."/>
            <person name="Kohlen W."/>
            <person name="Bisseling T."/>
            <person name="Smit S."/>
            <person name="Geurts R."/>
        </authorList>
    </citation>
    <scope>NUCLEOTIDE SEQUENCE [LARGE SCALE GENOMIC DNA]</scope>
    <source>
        <strain evidence="3">cv. WU1-14</strain>
    </source>
</reference>
<dbReference type="Proteomes" id="UP000237105">
    <property type="component" value="Unassembled WGS sequence"/>
</dbReference>
<name>A0A2P5AQ81_PARAD</name>
<gene>
    <name evidence="2" type="ORF">PanWU01x14_310390</name>
</gene>
<feature type="region of interest" description="Disordered" evidence="1">
    <location>
        <begin position="30"/>
        <end position="55"/>
    </location>
</feature>
<sequence length="55" mass="5875">MEGEIKSFIKIYIPFILVGPLPSSSFGLAPSNSSFSPSTKALYPHSLKPFSSSSP</sequence>
<organism evidence="2 3">
    <name type="scientific">Parasponia andersonii</name>
    <name type="common">Sponia andersonii</name>
    <dbReference type="NCBI Taxonomy" id="3476"/>
    <lineage>
        <taxon>Eukaryota</taxon>
        <taxon>Viridiplantae</taxon>
        <taxon>Streptophyta</taxon>
        <taxon>Embryophyta</taxon>
        <taxon>Tracheophyta</taxon>
        <taxon>Spermatophyta</taxon>
        <taxon>Magnoliopsida</taxon>
        <taxon>eudicotyledons</taxon>
        <taxon>Gunneridae</taxon>
        <taxon>Pentapetalae</taxon>
        <taxon>rosids</taxon>
        <taxon>fabids</taxon>
        <taxon>Rosales</taxon>
        <taxon>Cannabaceae</taxon>
        <taxon>Parasponia</taxon>
    </lineage>
</organism>
<keyword evidence="3" id="KW-1185">Reference proteome</keyword>
<dbReference type="OrthoDB" id="10273976at2759"/>